<dbReference type="GO" id="GO:0019237">
    <property type="term" value="F:centromeric DNA binding"/>
    <property type="evidence" value="ECO:0007669"/>
    <property type="project" value="InterPro"/>
</dbReference>
<dbReference type="GO" id="GO:0051315">
    <property type="term" value="P:attachment of mitotic spindle microtubules to kinetochore"/>
    <property type="evidence" value="ECO:0007669"/>
    <property type="project" value="TreeGrafter"/>
</dbReference>
<feature type="compositionally biased region" description="Basic and acidic residues" evidence="7">
    <location>
        <begin position="302"/>
        <end position="319"/>
    </location>
</feature>
<dbReference type="PANTHER" id="PTHR16684">
    <property type="entry name" value="CENTROMERE PROTEIN C"/>
    <property type="match status" value="1"/>
</dbReference>
<keyword evidence="4" id="KW-0539">Nucleus</keyword>
<proteinExistence type="inferred from homology"/>
<dbReference type="FunFam" id="2.60.120.10:FF:000033">
    <property type="entry name" value="Centromere protein C 1"/>
    <property type="match status" value="1"/>
</dbReference>
<reference evidence="10" key="1">
    <citation type="submission" date="2022-11" db="EMBL/GenBank/DDBJ databases">
        <authorList>
            <person name="Petersen C."/>
        </authorList>
    </citation>
    <scope>NUCLEOTIDE SEQUENCE</scope>
    <source>
        <strain evidence="10">IBT 30069</strain>
    </source>
</reference>
<comment type="similarity">
    <text evidence="2">Belongs to the CENP-C/MIF2 family.</text>
</comment>
<dbReference type="PANTHER" id="PTHR16684:SF11">
    <property type="entry name" value="CENTROMERE PROTEIN C"/>
    <property type="match status" value="1"/>
</dbReference>
<dbReference type="Pfam" id="PF15624">
    <property type="entry name" value="Mif2_N"/>
    <property type="match status" value="1"/>
</dbReference>
<dbReference type="Gene3D" id="2.60.120.10">
    <property type="entry name" value="Jelly Rolls"/>
    <property type="match status" value="1"/>
</dbReference>
<dbReference type="GO" id="GO:0051382">
    <property type="term" value="P:kinetochore assembly"/>
    <property type="evidence" value="ECO:0007669"/>
    <property type="project" value="InterPro"/>
</dbReference>
<reference evidence="10" key="2">
    <citation type="journal article" date="2023" name="IMA Fungus">
        <title>Comparative genomic study of the Penicillium genus elucidates a diverse pangenome and 15 lateral gene transfer events.</title>
        <authorList>
            <person name="Petersen C."/>
            <person name="Sorensen T."/>
            <person name="Nielsen M.R."/>
            <person name="Sondergaard T.E."/>
            <person name="Sorensen J.L."/>
            <person name="Fitzpatrick D.A."/>
            <person name="Frisvad J.C."/>
            <person name="Nielsen K.L."/>
        </authorList>
    </citation>
    <scope>NUCLEOTIDE SEQUENCE</scope>
    <source>
        <strain evidence="10">IBT 30069</strain>
    </source>
</reference>
<feature type="compositionally biased region" description="Basic residues" evidence="7">
    <location>
        <begin position="604"/>
        <end position="617"/>
    </location>
</feature>
<name>A0A9W9K4C9_9EURO</name>
<feature type="compositionally biased region" description="Basic residues" evidence="7">
    <location>
        <begin position="401"/>
        <end position="415"/>
    </location>
</feature>
<evidence type="ECO:0000256" key="5">
    <source>
        <dbReference type="ARBA" id="ARBA00057947"/>
    </source>
</evidence>
<evidence type="ECO:0000313" key="11">
    <source>
        <dbReference type="Proteomes" id="UP001149165"/>
    </source>
</evidence>
<feature type="compositionally biased region" description="Polar residues" evidence="7">
    <location>
        <begin position="344"/>
        <end position="355"/>
    </location>
</feature>
<dbReference type="AlphaFoldDB" id="A0A9W9K4C9"/>
<feature type="region of interest" description="Disordered" evidence="7">
    <location>
        <begin position="1"/>
        <end position="356"/>
    </location>
</feature>
<feature type="region of interest" description="Disordered" evidence="7">
    <location>
        <begin position="566"/>
        <end position="617"/>
    </location>
</feature>
<feature type="region of interest" description="Disordered" evidence="7">
    <location>
        <begin position="393"/>
        <end position="429"/>
    </location>
</feature>
<feature type="compositionally biased region" description="Basic residues" evidence="7">
    <location>
        <begin position="248"/>
        <end position="259"/>
    </location>
</feature>
<dbReference type="InterPro" id="IPR025974">
    <property type="entry name" value="Mif2/CENP-C_cupin"/>
</dbReference>
<dbReference type="InterPro" id="IPR014710">
    <property type="entry name" value="RmlC-like_jellyroll"/>
</dbReference>
<feature type="compositionally biased region" description="Polar residues" evidence="7">
    <location>
        <begin position="87"/>
        <end position="101"/>
    </location>
</feature>
<accession>A0A9W9K4C9</accession>
<feature type="domain" description="Mif2 N-terminal" evidence="9">
    <location>
        <begin position="13"/>
        <end position="144"/>
    </location>
</feature>
<dbReference type="InterPro" id="IPR028929">
    <property type="entry name" value="Mif2_N"/>
</dbReference>
<dbReference type="InterPro" id="IPR028386">
    <property type="entry name" value="CENP-C/Mif2/cnp3"/>
</dbReference>
<feature type="compositionally biased region" description="Acidic residues" evidence="7">
    <location>
        <begin position="57"/>
        <end position="66"/>
    </location>
</feature>
<comment type="caution">
    <text evidence="10">The sequence shown here is derived from an EMBL/GenBank/DDBJ whole genome shotgun (WGS) entry which is preliminary data.</text>
</comment>
<dbReference type="EMBL" id="JAPQKH010000006">
    <property type="protein sequence ID" value="KAJ5092683.1"/>
    <property type="molecule type" value="Genomic_DNA"/>
</dbReference>
<comment type="function">
    <text evidence="5">Component of the kinetochore, a multiprotein complex that assembles on centromeric DNA and attaches chromosomes to spindle microtubules, mediating chromosome segregation and sister chromatid segregation during meiosis and mitosis. Component of the inner kinetochore constitutive centromere-associated network (CCAN), which serves as a structural platform for outer kinetochore assembly.</text>
</comment>
<dbReference type="GO" id="GO:0051455">
    <property type="term" value="P:spindle attachment to meiosis I kinetochore"/>
    <property type="evidence" value="ECO:0007669"/>
    <property type="project" value="TreeGrafter"/>
</dbReference>
<evidence type="ECO:0000259" key="8">
    <source>
        <dbReference type="Pfam" id="PF11699"/>
    </source>
</evidence>
<evidence type="ECO:0000256" key="7">
    <source>
        <dbReference type="SAM" id="MobiDB-lite"/>
    </source>
</evidence>
<sequence length="617" mass="67470">MARGGVKPRELDYSSVGTQGRRTGITLKQGKRDEHGMEEVDGLFSSPEKSPTKLNGFDDEDSEDSIGSDGMSIEEGNAPGPLDYLNAKSNTRTSLQSASTRRSPDLLSTPEPEGDLLSSSPSDERSLNAPRPSRQEHSPLTARSANANISRQRVNSQRNTKAQLAASEPTVLPDFSDGEGDENANSFLPGEDDQDDSFGAGNDTVIPDGCDDYDEDVAEPITENHSEPEDEDEEPPQTSKNTNSTSKQPKKGPTKKSVKTGKTGSAGPKGRPAKTARPVDEDDDEAAAADARPAKKQKTSKKQPEDNRAQLDPELEKVVENYAQRSGPLKGRSLYILKRENPTDPASTHTRSGRTSIRPLAYWRNERCVYGDNEAVEDGHRFPLSTIKEIVRTEELEPEHKKKGKKAGRKGKSKKRGNESSDEEDGEADIWEKEGVLHGYIPRWDPKTQASSKEEDILDIAYAPSGIETREVKDSTFRFAKLLSSSFIGSGVVELPPEGVKRPKNSKKMHMVFYVCHGRVQVDISGVQFSAGKGCVFQVPRGNYYSFQNAHRKEARLFFTQGCVPEDEASPTSQSRPAVQESEFEVDGEVENGARGGSTAAPAKKARGRPKAKPKAK</sequence>
<evidence type="ECO:0000256" key="2">
    <source>
        <dbReference type="ARBA" id="ARBA00010291"/>
    </source>
</evidence>
<evidence type="ECO:0000256" key="6">
    <source>
        <dbReference type="ARBA" id="ARBA00075033"/>
    </source>
</evidence>
<evidence type="ECO:0000259" key="9">
    <source>
        <dbReference type="Pfam" id="PF15624"/>
    </source>
</evidence>
<feature type="compositionally biased region" description="Acidic residues" evidence="7">
    <location>
        <begin position="420"/>
        <end position="429"/>
    </location>
</feature>
<dbReference type="SUPFAM" id="SSF51182">
    <property type="entry name" value="RmlC-like cupins"/>
    <property type="match status" value="1"/>
</dbReference>
<evidence type="ECO:0000313" key="10">
    <source>
        <dbReference type="EMBL" id="KAJ5092683.1"/>
    </source>
</evidence>
<feature type="compositionally biased region" description="Acidic residues" evidence="7">
    <location>
        <begin position="209"/>
        <end position="218"/>
    </location>
</feature>
<comment type="subcellular location">
    <subcellularLocation>
        <location evidence="1">Nucleus</location>
    </subcellularLocation>
</comment>
<evidence type="ECO:0000256" key="1">
    <source>
        <dbReference type="ARBA" id="ARBA00004123"/>
    </source>
</evidence>
<dbReference type="Pfam" id="PF11699">
    <property type="entry name" value="CENP-C_C"/>
    <property type="match status" value="1"/>
</dbReference>
<dbReference type="CDD" id="cd06993">
    <property type="entry name" value="cupin_CENP-C_C"/>
    <property type="match status" value="1"/>
</dbReference>
<keyword evidence="11" id="KW-1185">Reference proteome</keyword>
<evidence type="ECO:0000256" key="3">
    <source>
        <dbReference type="ARBA" id="ARBA00023125"/>
    </source>
</evidence>
<gene>
    <name evidence="10" type="ORF">N7456_008544</name>
</gene>
<dbReference type="OrthoDB" id="1939643at2759"/>
<dbReference type="InterPro" id="IPR011051">
    <property type="entry name" value="RmlC_Cupin_sf"/>
</dbReference>
<dbReference type="Proteomes" id="UP001149165">
    <property type="component" value="Unassembled WGS sequence"/>
</dbReference>
<keyword evidence="3" id="KW-0238">DNA-binding</keyword>
<protein>
    <recommendedName>
        <fullName evidence="6">CENP-C homolog</fullName>
    </recommendedName>
</protein>
<evidence type="ECO:0000256" key="4">
    <source>
        <dbReference type="ARBA" id="ARBA00023242"/>
    </source>
</evidence>
<feature type="domain" description="Mif2/CENP-C cupin" evidence="8">
    <location>
        <begin position="477"/>
        <end position="561"/>
    </location>
</feature>
<dbReference type="GO" id="GO:0005634">
    <property type="term" value="C:nucleus"/>
    <property type="evidence" value="ECO:0007669"/>
    <property type="project" value="UniProtKB-SubCell"/>
</dbReference>
<organism evidence="10 11">
    <name type="scientific">Penicillium angulare</name>
    <dbReference type="NCBI Taxonomy" id="116970"/>
    <lineage>
        <taxon>Eukaryota</taxon>
        <taxon>Fungi</taxon>
        <taxon>Dikarya</taxon>
        <taxon>Ascomycota</taxon>
        <taxon>Pezizomycotina</taxon>
        <taxon>Eurotiomycetes</taxon>
        <taxon>Eurotiomycetidae</taxon>
        <taxon>Eurotiales</taxon>
        <taxon>Aspergillaceae</taxon>
        <taxon>Penicillium</taxon>
    </lineage>
</organism>
<dbReference type="GO" id="GO:0000776">
    <property type="term" value="C:kinetochore"/>
    <property type="evidence" value="ECO:0007669"/>
    <property type="project" value="InterPro"/>
</dbReference>
<feature type="compositionally biased region" description="Polar residues" evidence="7">
    <location>
        <begin position="141"/>
        <end position="162"/>
    </location>
</feature>